<evidence type="ECO:0000313" key="3">
    <source>
        <dbReference type="Proteomes" id="UP001145742"/>
    </source>
</evidence>
<evidence type="ECO:0000256" key="1">
    <source>
        <dbReference type="SAM" id="MobiDB-lite"/>
    </source>
</evidence>
<feature type="region of interest" description="Disordered" evidence="1">
    <location>
        <begin position="1"/>
        <end position="35"/>
    </location>
</feature>
<organism evidence="2 3">
    <name type="scientific">Willisornis vidua</name>
    <name type="common">Xingu scale-backed antbird</name>
    <dbReference type="NCBI Taxonomy" id="1566151"/>
    <lineage>
        <taxon>Eukaryota</taxon>
        <taxon>Metazoa</taxon>
        <taxon>Chordata</taxon>
        <taxon>Craniata</taxon>
        <taxon>Vertebrata</taxon>
        <taxon>Euteleostomi</taxon>
        <taxon>Archelosauria</taxon>
        <taxon>Archosauria</taxon>
        <taxon>Dinosauria</taxon>
        <taxon>Saurischia</taxon>
        <taxon>Theropoda</taxon>
        <taxon>Coelurosauria</taxon>
        <taxon>Aves</taxon>
        <taxon>Neognathae</taxon>
        <taxon>Neoaves</taxon>
        <taxon>Telluraves</taxon>
        <taxon>Australaves</taxon>
        <taxon>Passeriformes</taxon>
        <taxon>Thamnophilidae</taxon>
        <taxon>Willisornis</taxon>
    </lineage>
</organism>
<gene>
    <name evidence="2" type="ORF">WISP_115512</name>
</gene>
<dbReference type="EMBL" id="WHWB01034476">
    <property type="protein sequence ID" value="KAJ7409347.1"/>
    <property type="molecule type" value="Genomic_DNA"/>
</dbReference>
<dbReference type="Proteomes" id="UP001145742">
    <property type="component" value="Unassembled WGS sequence"/>
</dbReference>
<accession>A0ABQ9CZR4</accession>
<keyword evidence="3" id="KW-1185">Reference proteome</keyword>
<reference evidence="2" key="1">
    <citation type="submission" date="2019-10" db="EMBL/GenBank/DDBJ databases">
        <authorList>
            <person name="Soares A.E.R."/>
            <person name="Aleixo A."/>
            <person name="Schneider P."/>
            <person name="Miyaki C.Y."/>
            <person name="Schneider M.P."/>
            <person name="Mello C."/>
            <person name="Vasconcelos A.T.R."/>
        </authorList>
    </citation>
    <scope>NUCLEOTIDE SEQUENCE</scope>
    <source>
        <tissue evidence="2">Muscle</tissue>
    </source>
</reference>
<evidence type="ECO:0000313" key="2">
    <source>
        <dbReference type="EMBL" id="KAJ7409347.1"/>
    </source>
</evidence>
<name>A0ABQ9CZR4_9PASS</name>
<dbReference type="PANTHER" id="PTHR33332">
    <property type="entry name" value="REVERSE TRANSCRIPTASE DOMAIN-CONTAINING PROTEIN"/>
    <property type="match status" value="1"/>
</dbReference>
<sequence length="299" mass="34678">MDSDGFTNTALNNTECQHSSASIPPNKRKAQNFGGSEQTYKQSDICLRNPENRFQCYTHEDKLQKHLQSMGCFQHKSKPQPHTSYYEENSTLFLTKPIQAKEALGLIWRDSPFTSWLNMSQQCAQVTRKANGTLGCVSNSVASRTRSVIIPLYLALVKLHLKSCVQFCASHYKKDIEVLECDQRKAMEQRKSLENKFDKEWLREPELFSLEKRRLRRNLLTLYNHLKAGCSQIEVSLFSQVTNDRNRGNGLKLHHGRFRLDIKKKVSSSSVIRHWNRPSREAMEVPCLEVFGVMRMWHL</sequence>
<feature type="compositionally biased region" description="Polar residues" evidence="1">
    <location>
        <begin position="1"/>
        <end position="23"/>
    </location>
</feature>
<protein>
    <submittedName>
        <fullName evidence="2">Uncharacterized protein</fullName>
    </submittedName>
</protein>
<proteinExistence type="predicted"/>
<comment type="caution">
    <text evidence="2">The sequence shown here is derived from an EMBL/GenBank/DDBJ whole genome shotgun (WGS) entry which is preliminary data.</text>
</comment>